<feature type="non-terminal residue" evidence="1">
    <location>
        <position position="267"/>
    </location>
</feature>
<protein>
    <recommendedName>
        <fullName evidence="2">Peptidase U32 collagenase domain-containing protein</fullName>
    </recommendedName>
</protein>
<feature type="non-terminal residue" evidence="1">
    <location>
        <position position="1"/>
    </location>
</feature>
<dbReference type="PANTHER" id="PTHR30217:SF10">
    <property type="entry name" value="23S RRNA 5-HYDROXYCYTIDINE C2501 SYNTHASE"/>
    <property type="match status" value="1"/>
</dbReference>
<dbReference type="EMBL" id="BARU01028974">
    <property type="protein sequence ID" value="GAH75755.1"/>
    <property type="molecule type" value="Genomic_DNA"/>
</dbReference>
<evidence type="ECO:0008006" key="2">
    <source>
        <dbReference type="Google" id="ProtNLM"/>
    </source>
</evidence>
<dbReference type="InterPro" id="IPR001539">
    <property type="entry name" value="Peptidase_U32"/>
</dbReference>
<accession>X1J2K5</accession>
<organism evidence="1">
    <name type="scientific">marine sediment metagenome</name>
    <dbReference type="NCBI Taxonomy" id="412755"/>
    <lineage>
        <taxon>unclassified sequences</taxon>
        <taxon>metagenomes</taxon>
        <taxon>ecological metagenomes</taxon>
    </lineage>
</organism>
<sequence>NHTINKIELTAPAGGWDQLVAAVNAGADSVYMGYKKFGARAYAENFDINQIKKAVGFAHSHGVKVYLTLNTLIKDREIPEVINFLNQYIYICSDGIIIQDYGIYKILKDLFKNIPIHASTQLNIHNIYSLKLSGNLGFKRAILAREMTLDEIKDLCKKKLMEIEVFGHGSQCYSYSGSCYFSSFVGGRSGNRGKCTQPCRMKYKILERDASKYNYIIADGSYIFSKSDLCVPGIIPEIIEAGISAIKIEGRMKSPEYVGIVTKIYRK</sequence>
<dbReference type="Pfam" id="PF01136">
    <property type="entry name" value="Peptidase_U32"/>
    <property type="match status" value="1"/>
</dbReference>
<name>X1J2K5_9ZZZZ</name>
<dbReference type="PANTHER" id="PTHR30217">
    <property type="entry name" value="PEPTIDASE U32 FAMILY"/>
    <property type="match status" value="1"/>
</dbReference>
<dbReference type="AlphaFoldDB" id="X1J2K5"/>
<dbReference type="InterPro" id="IPR051454">
    <property type="entry name" value="RNA/ubiquinone_mod_enzymes"/>
</dbReference>
<proteinExistence type="predicted"/>
<comment type="caution">
    <text evidence="1">The sequence shown here is derived from an EMBL/GenBank/DDBJ whole genome shotgun (WGS) entry which is preliminary data.</text>
</comment>
<gene>
    <name evidence="1" type="ORF">S03H2_46174</name>
</gene>
<reference evidence="1" key="1">
    <citation type="journal article" date="2014" name="Front. Microbiol.">
        <title>High frequency of phylogenetically diverse reductive dehalogenase-homologous genes in deep subseafloor sedimentary metagenomes.</title>
        <authorList>
            <person name="Kawai M."/>
            <person name="Futagami T."/>
            <person name="Toyoda A."/>
            <person name="Takaki Y."/>
            <person name="Nishi S."/>
            <person name="Hori S."/>
            <person name="Arai W."/>
            <person name="Tsubouchi T."/>
            <person name="Morono Y."/>
            <person name="Uchiyama I."/>
            <person name="Ito T."/>
            <person name="Fujiyama A."/>
            <person name="Inagaki F."/>
            <person name="Takami H."/>
        </authorList>
    </citation>
    <scope>NUCLEOTIDE SEQUENCE</scope>
    <source>
        <strain evidence="1">Expedition CK06-06</strain>
    </source>
</reference>
<evidence type="ECO:0000313" key="1">
    <source>
        <dbReference type="EMBL" id="GAH75755.1"/>
    </source>
</evidence>